<protein>
    <submittedName>
        <fullName evidence="1">Uncharacterized protein</fullName>
    </submittedName>
</protein>
<dbReference type="EMBL" id="JAIWYP010000001">
    <property type="protein sequence ID" value="KAH3881275.1"/>
    <property type="molecule type" value="Genomic_DNA"/>
</dbReference>
<comment type="caution">
    <text evidence="1">The sequence shown here is derived from an EMBL/GenBank/DDBJ whole genome shotgun (WGS) entry which is preliminary data.</text>
</comment>
<reference evidence="1" key="2">
    <citation type="submission" date="2020-11" db="EMBL/GenBank/DDBJ databases">
        <authorList>
            <person name="McCartney M.A."/>
            <person name="Auch B."/>
            <person name="Kono T."/>
            <person name="Mallez S."/>
            <person name="Becker A."/>
            <person name="Gohl D.M."/>
            <person name="Silverstein K.A.T."/>
            <person name="Koren S."/>
            <person name="Bechman K.B."/>
            <person name="Herman A."/>
            <person name="Abrahante J.E."/>
            <person name="Garbe J."/>
        </authorList>
    </citation>
    <scope>NUCLEOTIDE SEQUENCE</scope>
    <source>
        <strain evidence="1">Duluth1</strain>
        <tissue evidence="1">Whole animal</tissue>
    </source>
</reference>
<organism evidence="1 2">
    <name type="scientific">Dreissena polymorpha</name>
    <name type="common">Zebra mussel</name>
    <name type="synonym">Mytilus polymorpha</name>
    <dbReference type="NCBI Taxonomy" id="45954"/>
    <lineage>
        <taxon>Eukaryota</taxon>
        <taxon>Metazoa</taxon>
        <taxon>Spiralia</taxon>
        <taxon>Lophotrochozoa</taxon>
        <taxon>Mollusca</taxon>
        <taxon>Bivalvia</taxon>
        <taxon>Autobranchia</taxon>
        <taxon>Heteroconchia</taxon>
        <taxon>Euheterodonta</taxon>
        <taxon>Imparidentia</taxon>
        <taxon>Neoheterodontei</taxon>
        <taxon>Myida</taxon>
        <taxon>Dreissenoidea</taxon>
        <taxon>Dreissenidae</taxon>
        <taxon>Dreissena</taxon>
    </lineage>
</organism>
<evidence type="ECO:0000313" key="2">
    <source>
        <dbReference type="Proteomes" id="UP000828390"/>
    </source>
</evidence>
<dbReference type="Proteomes" id="UP000828390">
    <property type="component" value="Unassembled WGS sequence"/>
</dbReference>
<reference evidence="1" key="1">
    <citation type="journal article" date="2019" name="bioRxiv">
        <title>The Genome of the Zebra Mussel, Dreissena polymorpha: A Resource for Invasive Species Research.</title>
        <authorList>
            <person name="McCartney M.A."/>
            <person name="Auch B."/>
            <person name="Kono T."/>
            <person name="Mallez S."/>
            <person name="Zhang Y."/>
            <person name="Obille A."/>
            <person name="Becker A."/>
            <person name="Abrahante J.E."/>
            <person name="Garbe J."/>
            <person name="Badalamenti J.P."/>
            <person name="Herman A."/>
            <person name="Mangelson H."/>
            <person name="Liachko I."/>
            <person name="Sullivan S."/>
            <person name="Sone E.D."/>
            <person name="Koren S."/>
            <person name="Silverstein K.A.T."/>
            <person name="Beckman K.B."/>
            <person name="Gohl D.M."/>
        </authorList>
    </citation>
    <scope>NUCLEOTIDE SEQUENCE</scope>
    <source>
        <strain evidence="1">Duluth1</strain>
        <tissue evidence="1">Whole animal</tissue>
    </source>
</reference>
<name>A0A9D4MS87_DREPO</name>
<evidence type="ECO:0000313" key="1">
    <source>
        <dbReference type="EMBL" id="KAH3881275.1"/>
    </source>
</evidence>
<dbReference type="AlphaFoldDB" id="A0A9D4MS87"/>
<proteinExistence type="predicted"/>
<keyword evidence="2" id="KW-1185">Reference proteome</keyword>
<gene>
    <name evidence="1" type="ORF">DPMN_005200</name>
</gene>
<sequence length="118" mass="13331">MTQTDSDLIRAINDVSQGCPLKQQTIDFMSTVSRPLENQNTVKLFSKRDLVDAYNRKQIMSMPGEIYEFDEEFNNIMSSIGLDEVSDDLQLPQKFDISLTLKQCLTKCASQTSAARGE</sequence>
<accession>A0A9D4MS87</accession>